<evidence type="ECO:0000313" key="3">
    <source>
        <dbReference type="EMBL" id="MTH59408.1"/>
    </source>
</evidence>
<dbReference type="Proteomes" id="UP000449846">
    <property type="component" value="Unassembled WGS sequence"/>
</dbReference>
<comment type="similarity">
    <text evidence="2">Belongs to the glycosyl hydrolase 88 family.</text>
</comment>
<dbReference type="InterPro" id="IPR008928">
    <property type="entry name" value="6-hairpin_glycosidase_sf"/>
</dbReference>
<dbReference type="Gene3D" id="1.50.10.10">
    <property type="match status" value="1"/>
</dbReference>
<dbReference type="PANTHER" id="PTHR36845">
    <property type="entry name" value="HYDROLASE, PUTATIVE (AFU_ORTHOLOGUE AFUA_7G05090)-RELATED"/>
    <property type="match status" value="1"/>
</dbReference>
<dbReference type="OrthoDB" id="428577at2"/>
<dbReference type="EMBL" id="WMIG01000003">
    <property type="protein sequence ID" value="MTH59408.1"/>
    <property type="molecule type" value="Genomic_DNA"/>
</dbReference>
<comment type="caution">
    <text evidence="3">The sequence shown here is derived from an EMBL/GenBank/DDBJ whole genome shotgun (WGS) entry which is preliminary data.</text>
</comment>
<dbReference type="AlphaFoldDB" id="A0A844HK77"/>
<keyword evidence="1 3" id="KW-0378">Hydrolase</keyword>
<protein>
    <submittedName>
        <fullName evidence="3">Glycosyl hydrolase</fullName>
    </submittedName>
</protein>
<dbReference type="SUPFAM" id="SSF48208">
    <property type="entry name" value="Six-hairpin glycosidases"/>
    <property type="match status" value="1"/>
</dbReference>
<gene>
    <name evidence="3" type="ORF">GL300_09300</name>
</gene>
<dbReference type="GO" id="GO:0000272">
    <property type="term" value="P:polysaccharide catabolic process"/>
    <property type="evidence" value="ECO:0007669"/>
    <property type="project" value="TreeGrafter"/>
</dbReference>
<evidence type="ECO:0000256" key="2">
    <source>
        <dbReference type="ARBA" id="ARBA00038358"/>
    </source>
</evidence>
<keyword evidence="4" id="KW-1185">Reference proteome</keyword>
<reference evidence="3 4" key="1">
    <citation type="submission" date="2019-11" db="EMBL/GenBank/DDBJ databases">
        <authorList>
            <person name="Dong K."/>
        </authorList>
    </citation>
    <scope>NUCLEOTIDE SEQUENCE [LARGE SCALE GENOMIC DNA]</scope>
    <source>
        <strain evidence="3 4">NBRC 112902</strain>
    </source>
</reference>
<dbReference type="InterPro" id="IPR012341">
    <property type="entry name" value="6hp_glycosidase-like_sf"/>
</dbReference>
<name>A0A844HK77_9RHOB</name>
<organism evidence="3 4">
    <name type="scientific">Paracoccus litorisediminis</name>
    <dbReference type="NCBI Taxonomy" id="2006130"/>
    <lineage>
        <taxon>Bacteria</taxon>
        <taxon>Pseudomonadati</taxon>
        <taxon>Pseudomonadota</taxon>
        <taxon>Alphaproteobacteria</taxon>
        <taxon>Rhodobacterales</taxon>
        <taxon>Paracoccaceae</taxon>
        <taxon>Paracoccus</taxon>
    </lineage>
</organism>
<evidence type="ECO:0000256" key="1">
    <source>
        <dbReference type="ARBA" id="ARBA00022801"/>
    </source>
</evidence>
<accession>A0A844HK77</accession>
<proteinExistence type="inferred from homology"/>
<dbReference type="GO" id="GO:0052757">
    <property type="term" value="F:chondroitin hydrolase activity"/>
    <property type="evidence" value="ECO:0007669"/>
    <property type="project" value="TreeGrafter"/>
</dbReference>
<sequence length="396" mass="43786">MPMNIEANSYFAAAEPAFVTRHAQRHQQAIERCVDKLRQTMPVIGLRNPKIGTASNHWTYCAPFDWVVSFQAGQLWLALQLTGDPMFLNAARARRPVFRAILAHRQAQDHDLGFQFSLGCVADWLMTGDRESRGMALEAARLLLDRYRPEGRYIQAWNAVAPHGRVDPHHAAGRIIADTLQNLALLYWAHGETGRADFRHAADGHAETALAHLVRADDTSFHTFLFDPVTGAPLRGETHQGYDDASCWSRGQAWLIHGYAQSALATGNRAYLDAARRLAARAEALMGDDTVPAWDYAAPGNAVHRDSSAGAVMAAGVYMIAQQMPLEAGRWRDFGDRLLGGLLDTCDLTNDPQALGMLAHGAAHVASGFADNMLPYGDYYFMEALMRSLGHTQFFW</sequence>
<dbReference type="PANTHER" id="PTHR36845:SF1">
    <property type="entry name" value="HYDROLASE, PUTATIVE (AFU_ORTHOLOGUE AFUA_7G05090)-RELATED"/>
    <property type="match status" value="1"/>
</dbReference>
<dbReference type="InterPro" id="IPR052369">
    <property type="entry name" value="UG_Glycosaminoglycan_Hydrolase"/>
</dbReference>
<evidence type="ECO:0000313" key="4">
    <source>
        <dbReference type="Proteomes" id="UP000449846"/>
    </source>
</evidence>